<dbReference type="GO" id="GO:0051537">
    <property type="term" value="F:2 iron, 2 sulfur cluster binding"/>
    <property type="evidence" value="ECO:0007669"/>
    <property type="project" value="UniProtKB-KW"/>
</dbReference>
<proteinExistence type="predicted"/>
<dbReference type="PANTHER" id="PTHR21496:SF23">
    <property type="entry name" value="3-PHENYLPROPIONATE_CINNAMIC ACID DIOXYGENASE FERREDOXIN SUBUNIT"/>
    <property type="match status" value="1"/>
</dbReference>
<dbReference type="RefSeq" id="WP_145363238.1">
    <property type="nucleotide sequence ID" value="NZ_CP036268.1"/>
</dbReference>
<keyword evidence="6" id="KW-0223">Dioxygenase</keyword>
<dbReference type="OrthoDB" id="9795104at2"/>
<evidence type="ECO:0000259" key="5">
    <source>
        <dbReference type="PROSITE" id="PS51296"/>
    </source>
</evidence>
<protein>
    <submittedName>
        <fullName evidence="6">3-phenylpropionate/cinnamic acid dioxygenase ferredoxin subunit</fullName>
    </submittedName>
</protein>
<evidence type="ECO:0000256" key="3">
    <source>
        <dbReference type="ARBA" id="ARBA00023004"/>
    </source>
</evidence>
<dbReference type="KEGG" id="svp:Pan189_14600"/>
<dbReference type="PANTHER" id="PTHR21496">
    <property type="entry name" value="FERREDOXIN-RELATED"/>
    <property type="match status" value="1"/>
</dbReference>
<reference evidence="6 7" key="1">
    <citation type="submission" date="2019-02" db="EMBL/GenBank/DDBJ databases">
        <title>Deep-cultivation of Planctomycetes and their phenomic and genomic characterization uncovers novel biology.</title>
        <authorList>
            <person name="Wiegand S."/>
            <person name="Jogler M."/>
            <person name="Boedeker C."/>
            <person name="Pinto D."/>
            <person name="Vollmers J."/>
            <person name="Rivas-Marin E."/>
            <person name="Kohn T."/>
            <person name="Peeters S.H."/>
            <person name="Heuer A."/>
            <person name="Rast P."/>
            <person name="Oberbeckmann S."/>
            <person name="Bunk B."/>
            <person name="Jeske O."/>
            <person name="Meyerdierks A."/>
            <person name="Storesund J.E."/>
            <person name="Kallscheuer N."/>
            <person name="Luecker S."/>
            <person name="Lage O.M."/>
            <person name="Pohl T."/>
            <person name="Merkel B.J."/>
            <person name="Hornburger P."/>
            <person name="Mueller R.-W."/>
            <person name="Bruemmer F."/>
            <person name="Labrenz M."/>
            <person name="Spormann A.M."/>
            <person name="Op den Camp H."/>
            <person name="Overmann J."/>
            <person name="Amann R."/>
            <person name="Jetten M.S.M."/>
            <person name="Mascher T."/>
            <person name="Medema M.H."/>
            <person name="Devos D.P."/>
            <person name="Kaster A.-K."/>
            <person name="Ovreas L."/>
            <person name="Rohde M."/>
            <person name="Galperin M.Y."/>
            <person name="Jogler C."/>
        </authorList>
    </citation>
    <scope>NUCLEOTIDE SEQUENCE [LARGE SCALE GENOMIC DNA]</scope>
    <source>
        <strain evidence="6 7">Pan189</strain>
    </source>
</reference>
<dbReference type="InterPro" id="IPR036922">
    <property type="entry name" value="Rieske_2Fe-2S_sf"/>
</dbReference>
<dbReference type="Pfam" id="PF00355">
    <property type="entry name" value="Rieske"/>
    <property type="match status" value="1"/>
</dbReference>
<dbReference type="GO" id="GO:0051213">
    <property type="term" value="F:dioxygenase activity"/>
    <property type="evidence" value="ECO:0007669"/>
    <property type="project" value="UniProtKB-KW"/>
</dbReference>
<keyword evidence="1" id="KW-0001">2Fe-2S</keyword>
<name>A0A517QZM0_9PLAN</name>
<dbReference type="Gene3D" id="2.102.10.10">
    <property type="entry name" value="Rieske [2Fe-2S] iron-sulphur domain"/>
    <property type="match status" value="1"/>
</dbReference>
<evidence type="ECO:0000256" key="4">
    <source>
        <dbReference type="ARBA" id="ARBA00023014"/>
    </source>
</evidence>
<dbReference type="AlphaFoldDB" id="A0A517QZM0"/>
<dbReference type="PROSITE" id="PS51296">
    <property type="entry name" value="RIESKE"/>
    <property type="match status" value="1"/>
</dbReference>
<evidence type="ECO:0000256" key="2">
    <source>
        <dbReference type="ARBA" id="ARBA00022723"/>
    </source>
</evidence>
<keyword evidence="3" id="KW-0408">Iron</keyword>
<dbReference type="EMBL" id="CP036268">
    <property type="protein sequence ID" value="QDT37092.1"/>
    <property type="molecule type" value="Genomic_DNA"/>
</dbReference>
<keyword evidence="7" id="KW-1185">Reference proteome</keyword>
<keyword evidence="2" id="KW-0479">Metal-binding</keyword>
<feature type="domain" description="Rieske" evidence="5">
    <location>
        <begin position="5"/>
        <end position="101"/>
    </location>
</feature>
<evidence type="ECO:0000313" key="6">
    <source>
        <dbReference type="EMBL" id="QDT37092.1"/>
    </source>
</evidence>
<keyword evidence="4" id="KW-0411">Iron-sulfur</keyword>
<accession>A0A517QZM0</accession>
<gene>
    <name evidence="6" type="primary">hcaC</name>
    <name evidence="6" type="ORF">Pan189_14600</name>
</gene>
<organism evidence="6 7">
    <name type="scientific">Stratiformator vulcanicus</name>
    <dbReference type="NCBI Taxonomy" id="2527980"/>
    <lineage>
        <taxon>Bacteria</taxon>
        <taxon>Pseudomonadati</taxon>
        <taxon>Planctomycetota</taxon>
        <taxon>Planctomycetia</taxon>
        <taxon>Planctomycetales</taxon>
        <taxon>Planctomycetaceae</taxon>
        <taxon>Stratiformator</taxon>
    </lineage>
</organism>
<dbReference type="SUPFAM" id="SSF50022">
    <property type="entry name" value="ISP domain"/>
    <property type="match status" value="1"/>
</dbReference>
<evidence type="ECO:0000313" key="7">
    <source>
        <dbReference type="Proteomes" id="UP000317318"/>
    </source>
</evidence>
<dbReference type="Proteomes" id="UP000317318">
    <property type="component" value="Chromosome"/>
</dbReference>
<dbReference type="InterPro" id="IPR017941">
    <property type="entry name" value="Rieske_2Fe-2S"/>
</dbReference>
<evidence type="ECO:0000256" key="1">
    <source>
        <dbReference type="ARBA" id="ARBA00022714"/>
    </source>
</evidence>
<dbReference type="GO" id="GO:0046872">
    <property type="term" value="F:metal ion binding"/>
    <property type="evidence" value="ECO:0007669"/>
    <property type="project" value="UniProtKB-KW"/>
</dbReference>
<sequence>MAEFHSVAKVGDIPENEGRAYDVDGVMVAVFNLGGTFAAIDDMCPHAGASLSAGHVEEEVVMCPLHAWRFHCRTGKWMDNPTAKLGVETYETRVQDGEIQVSID</sequence>
<keyword evidence="6" id="KW-0560">Oxidoreductase</keyword>